<evidence type="ECO:0000313" key="2">
    <source>
        <dbReference type="Proteomes" id="UP001172680"/>
    </source>
</evidence>
<name>A0ACC2Z2Q3_9PEZI</name>
<dbReference type="Proteomes" id="UP001172680">
    <property type="component" value="Unassembled WGS sequence"/>
</dbReference>
<keyword evidence="2" id="KW-1185">Reference proteome</keyword>
<dbReference type="EMBL" id="JAPDRP010000014">
    <property type="protein sequence ID" value="KAJ9641883.1"/>
    <property type="molecule type" value="Genomic_DNA"/>
</dbReference>
<proteinExistence type="predicted"/>
<gene>
    <name evidence="1" type="ORF">H2199_005096</name>
</gene>
<reference evidence="1" key="1">
    <citation type="submission" date="2022-10" db="EMBL/GenBank/DDBJ databases">
        <title>Culturing micro-colonial fungi from biological soil crusts in the Mojave desert and describing Neophaeococcomyces mojavensis, and introducing the new genera and species Taxawa tesnikishii.</title>
        <authorList>
            <person name="Kurbessoian T."/>
            <person name="Stajich J.E."/>
        </authorList>
    </citation>
    <scope>NUCLEOTIDE SEQUENCE</scope>
    <source>
        <strain evidence="1">JES_115</strain>
    </source>
</reference>
<comment type="caution">
    <text evidence="1">The sequence shown here is derived from an EMBL/GenBank/DDBJ whole genome shotgun (WGS) entry which is preliminary data.</text>
</comment>
<sequence length="145" mass="15194">MDVTRSASSEHAGMSKLEHALKQAAEQAGTNTYGTPAPPMANVHHSAPYQAHGQGQGHGNGYAPAGYTQAQSQPPNYAHGHAHAHAQPPSQHHPQSHHTQSQPSRYDAAVTSDPGIWIRLSAFPAAYAESESESESAGTGAESVE</sequence>
<protein>
    <submittedName>
        <fullName evidence="1">Uncharacterized protein</fullName>
    </submittedName>
</protein>
<organism evidence="1 2">
    <name type="scientific">Coniosporium tulheliwenetii</name>
    <dbReference type="NCBI Taxonomy" id="3383036"/>
    <lineage>
        <taxon>Eukaryota</taxon>
        <taxon>Fungi</taxon>
        <taxon>Dikarya</taxon>
        <taxon>Ascomycota</taxon>
        <taxon>Pezizomycotina</taxon>
        <taxon>Dothideomycetes</taxon>
        <taxon>Dothideomycetes incertae sedis</taxon>
        <taxon>Coniosporium</taxon>
    </lineage>
</organism>
<accession>A0ACC2Z2Q3</accession>
<evidence type="ECO:0000313" key="1">
    <source>
        <dbReference type="EMBL" id="KAJ9641883.1"/>
    </source>
</evidence>